<dbReference type="PANTHER" id="PTHR36510">
    <property type="entry name" value="GLUTAMATE--CYSTEINE LIGASE 2-RELATED"/>
    <property type="match status" value="1"/>
</dbReference>
<comment type="function">
    <text evidence="5">ATP-dependent carboxylate-amine ligase which exhibits weak glutamate--cysteine ligase activity.</text>
</comment>
<evidence type="ECO:0000256" key="4">
    <source>
        <dbReference type="ARBA" id="ARBA00048819"/>
    </source>
</evidence>
<reference evidence="6" key="2">
    <citation type="submission" date="2023-12" db="EMBL/GenBank/DDBJ databases">
        <authorList>
            <person name="Sun Q."/>
            <person name="Inoue M."/>
        </authorList>
    </citation>
    <scope>NUCLEOTIDE SEQUENCE</scope>
    <source>
        <strain evidence="6">JCM 17590</strain>
    </source>
</reference>
<evidence type="ECO:0000256" key="3">
    <source>
        <dbReference type="ARBA" id="ARBA00022840"/>
    </source>
</evidence>
<dbReference type="RefSeq" id="WP_344792025.1">
    <property type="nucleotide sequence ID" value="NZ_BAABBV010000001.1"/>
</dbReference>
<dbReference type="InterPro" id="IPR014746">
    <property type="entry name" value="Gln_synth/guanido_kin_cat_dom"/>
</dbReference>
<accession>A0ABP7ZLT7</accession>
<evidence type="ECO:0000256" key="2">
    <source>
        <dbReference type="ARBA" id="ARBA00022741"/>
    </source>
</evidence>
<evidence type="ECO:0000313" key="6">
    <source>
        <dbReference type="EMBL" id="GAA4163472.1"/>
    </source>
</evidence>
<dbReference type="SUPFAM" id="SSF55931">
    <property type="entry name" value="Glutamine synthetase/guanido kinase"/>
    <property type="match status" value="1"/>
</dbReference>
<protein>
    <recommendedName>
        <fullName evidence="5">Putative glutamate--cysteine ligase 2</fullName>
        <ecNumber evidence="5">6.3.2.2</ecNumber>
    </recommendedName>
    <alternativeName>
        <fullName evidence="5">Gamma-glutamylcysteine synthetase 2</fullName>
        <shortName evidence="5">GCS 2</shortName>
        <shortName evidence="5">Gamma-GCS 2</shortName>
    </alternativeName>
</protein>
<keyword evidence="1 5" id="KW-0436">Ligase</keyword>
<evidence type="ECO:0000256" key="1">
    <source>
        <dbReference type="ARBA" id="ARBA00022598"/>
    </source>
</evidence>
<dbReference type="NCBIfam" id="TIGR02050">
    <property type="entry name" value="gshA_cyan_rel"/>
    <property type="match status" value="1"/>
</dbReference>
<comment type="catalytic activity">
    <reaction evidence="4 5">
        <text>L-cysteine + L-glutamate + ATP = gamma-L-glutamyl-L-cysteine + ADP + phosphate + H(+)</text>
        <dbReference type="Rhea" id="RHEA:13285"/>
        <dbReference type="ChEBI" id="CHEBI:15378"/>
        <dbReference type="ChEBI" id="CHEBI:29985"/>
        <dbReference type="ChEBI" id="CHEBI:30616"/>
        <dbReference type="ChEBI" id="CHEBI:35235"/>
        <dbReference type="ChEBI" id="CHEBI:43474"/>
        <dbReference type="ChEBI" id="CHEBI:58173"/>
        <dbReference type="ChEBI" id="CHEBI:456216"/>
        <dbReference type="EC" id="6.3.2.2"/>
    </reaction>
</comment>
<dbReference type="NCBIfam" id="NF010043">
    <property type="entry name" value="PRK13517.1-3"/>
    <property type="match status" value="1"/>
</dbReference>
<keyword evidence="3 5" id="KW-0067">ATP-binding</keyword>
<dbReference type="NCBIfam" id="NF010044">
    <property type="entry name" value="PRK13517.1-4"/>
    <property type="match status" value="1"/>
</dbReference>
<dbReference type="InterPro" id="IPR011793">
    <property type="entry name" value="YbdK"/>
</dbReference>
<comment type="caution">
    <text evidence="6">The sequence shown here is derived from an EMBL/GenBank/DDBJ whole genome shotgun (WGS) entry which is preliminary data.</text>
</comment>
<evidence type="ECO:0000313" key="7">
    <source>
        <dbReference type="Proteomes" id="UP001415169"/>
    </source>
</evidence>
<dbReference type="PANTHER" id="PTHR36510:SF1">
    <property type="entry name" value="GLUTAMATE--CYSTEINE LIGASE 2-RELATED"/>
    <property type="match status" value="1"/>
</dbReference>
<organism evidence="6 7">
    <name type="scientific">Gryllotalpicola daejeonensis</name>
    <dbReference type="NCBI Taxonomy" id="993087"/>
    <lineage>
        <taxon>Bacteria</taxon>
        <taxon>Bacillati</taxon>
        <taxon>Actinomycetota</taxon>
        <taxon>Actinomycetes</taxon>
        <taxon>Micrococcales</taxon>
        <taxon>Microbacteriaceae</taxon>
        <taxon>Gryllotalpicola</taxon>
    </lineage>
</organism>
<sequence>MEIPFAESARSTVGLEWELMLADAETGGLVPAAPGILQVLDGGEKITAELLTNTIELTSDPRERIGDAIDDIRRRVEAVRNQADKHGVKLLSSGSHPFAKWQDQNITEKSRYRTLIDRAQWWGRNLMIWGIHMHVGVDDQRKVMPIVSQLTNFLPHFEALSASSPYWAGEQTGYASNRALVFQQLPTAGLPWELPDWAGFESYVDDLIRTGVISEVTELRWDIRPAPRWGTIELRACDSVSNTFEFGALAALAQCLVEWLSRRLDAGEQLEPLQPWYHRENKWRAARYGMDVEVIVDRGGRELKVTDHLREILPQLEPIADDLGCRAELAGLHTILDLGAGYQRQIAVAQRGDGDLTKVVKHLIAEFDAERPLPVR</sequence>
<evidence type="ECO:0000256" key="5">
    <source>
        <dbReference type="HAMAP-Rule" id="MF_01609"/>
    </source>
</evidence>
<name>A0ABP7ZLT7_9MICO</name>
<dbReference type="GO" id="GO:0016874">
    <property type="term" value="F:ligase activity"/>
    <property type="evidence" value="ECO:0007669"/>
    <property type="project" value="UniProtKB-KW"/>
</dbReference>
<dbReference type="NCBIfam" id="NF010042">
    <property type="entry name" value="PRK13517.1-2"/>
    <property type="match status" value="1"/>
</dbReference>
<dbReference type="InterPro" id="IPR006336">
    <property type="entry name" value="GCS2"/>
</dbReference>
<comment type="similarity">
    <text evidence="5">Belongs to the glutamate--cysteine ligase type 2 family. YbdK subfamily.</text>
</comment>
<dbReference type="EC" id="6.3.2.2" evidence="5"/>
<dbReference type="Proteomes" id="UP001415169">
    <property type="component" value="Unassembled WGS sequence"/>
</dbReference>
<dbReference type="Gene3D" id="3.30.590.20">
    <property type="match status" value="1"/>
</dbReference>
<dbReference type="HAMAP" id="MF_01609">
    <property type="entry name" value="Glu_cys_ligase_2"/>
    <property type="match status" value="1"/>
</dbReference>
<proteinExistence type="inferred from homology"/>
<reference evidence="6" key="1">
    <citation type="journal article" date="2014" name="Int. J. Syst. Evol. Microbiol.">
        <title>Complete genome of a new Firmicutes species belonging to the dominant human colonic microbiota ('Ruminococcus bicirculans') reveals two chromosomes and a selective capacity to utilize plant glucans.</title>
        <authorList>
            <consortium name="NISC Comparative Sequencing Program"/>
            <person name="Wegmann U."/>
            <person name="Louis P."/>
            <person name="Goesmann A."/>
            <person name="Henrissat B."/>
            <person name="Duncan S.H."/>
            <person name="Flint H.J."/>
        </authorList>
    </citation>
    <scope>NUCLEOTIDE SEQUENCE</scope>
    <source>
        <strain evidence="6">JCM 17590</strain>
    </source>
</reference>
<keyword evidence="7" id="KW-1185">Reference proteome</keyword>
<keyword evidence="2 5" id="KW-0547">Nucleotide-binding</keyword>
<gene>
    <name evidence="6" type="ORF">GCM10022286_23990</name>
</gene>
<dbReference type="InterPro" id="IPR050141">
    <property type="entry name" value="GCL_type2/YbdK_subfam"/>
</dbReference>
<dbReference type="EMBL" id="BAABBV010000001">
    <property type="protein sequence ID" value="GAA4163472.1"/>
    <property type="molecule type" value="Genomic_DNA"/>
</dbReference>
<dbReference type="Pfam" id="PF04107">
    <property type="entry name" value="GCS2"/>
    <property type="match status" value="1"/>
</dbReference>